<dbReference type="InterPro" id="IPR002026">
    <property type="entry name" value="Urease_gamma/gamma-beta_su"/>
</dbReference>
<dbReference type="InterPro" id="IPR002019">
    <property type="entry name" value="Urease_beta-like"/>
</dbReference>
<name>A0A1Y2FNT1_PROLT</name>
<dbReference type="Pfam" id="PF00699">
    <property type="entry name" value="Urease_beta"/>
    <property type="match status" value="1"/>
</dbReference>
<keyword evidence="8" id="KW-1185">Reference proteome</keyword>
<evidence type="ECO:0000313" key="7">
    <source>
        <dbReference type="EMBL" id="ORY85662.1"/>
    </source>
</evidence>
<dbReference type="InterPro" id="IPR036463">
    <property type="entry name" value="Urease_gamma_sf"/>
</dbReference>
<dbReference type="PANTHER" id="PTHR33569:SF1">
    <property type="entry name" value="UREASE"/>
    <property type="match status" value="1"/>
</dbReference>
<dbReference type="EMBL" id="MCFI01000004">
    <property type="protein sequence ID" value="ORY85662.1"/>
    <property type="molecule type" value="Genomic_DNA"/>
</dbReference>
<dbReference type="PANTHER" id="PTHR33569">
    <property type="entry name" value="UREASE"/>
    <property type="match status" value="1"/>
</dbReference>
<dbReference type="FunFam" id="3.30.280.10:FF:000001">
    <property type="entry name" value="Urease subunit alpha"/>
    <property type="match status" value="1"/>
</dbReference>
<comment type="pathway">
    <text evidence="1">Nitrogen metabolism; urea degradation; CO(2) and NH(3) from urea (urease route): step 1/1.</text>
</comment>
<dbReference type="CDD" id="cd00390">
    <property type="entry name" value="Urease_gamma"/>
    <property type="match status" value="1"/>
</dbReference>
<dbReference type="EC" id="3.5.1.5" evidence="2"/>
<evidence type="ECO:0000256" key="3">
    <source>
        <dbReference type="ARBA" id="ARBA00013883"/>
    </source>
</evidence>
<evidence type="ECO:0000256" key="6">
    <source>
        <dbReference type="ARBA" id="ARBA00047778"/>
    </source>
</evidence>
<evidence type="ECO:0000256" key="4">
    <source>
        <dbReference type="ARBA" id="ARBA00022801"/>
    </source>
</evidence>
<sequence length="259" mass="28240">MHLAPRERDKLIITQVGQLAQRRLARGVQLNRAEATALIASQLQERIRDGNHSVAQLMSLGKQMLGRRHVLPSVVASLHEIMVEGTFPDGTYLVTVHQPICSDDGDLVNALYGSFLPVPDQSLFILAEEKAYLPLNQPGAVYHRKKVVTLNAGKQRFALRITNTGDRPIQVGSHYHLIETNPALSMDRGLAYGKRLDIPAGTAVRFEPGDAKTVQCVEIGGHRVISGGSGIVSGPVDPARLAVILDVCRERGFKHVVQA</sequence>
<dbReference type="GO" id="GO:0009039">
    <property type="term" value="F:urease activity"/>
    <property type="evidence" value="ECO:0007669"/>
    <property type="project" value="UniProtKB-EC"/>
</dbReference>
<dbReference type="Pfam" id="PF00547">
    <property type="entry name" value="Urease_gamma"/>
    <property type="match status" value="1"/>
</dbReference>
<dbReference type="InterPro" id="IPR050069">
    <property type="entry name" value="Urease_subunit"/>
</dbReference>
<dbReference type="GO" id="GO:0016151">
    <property type="term" value="F:nickel cation binding"/>
    <property type="evidence" value="ECO:0007669"/>
    <property type="project" value="InterPro"/>
</dbReference>
<proteinExistence type="predicted"/>
<dbReference type="STRING" id="56484.A0A1Y2FNT1"/>
<dbReference type="GeneID" id="63784155"/>
<dbReference type="GO" id="GO:0043419">
    <property type="term" value="P:urea catabolic process"/>
    <property type="evidence" value="ECO:0007669"/>
    <property type="project" value="UniProtKB-UniPathway"/>
</dbReference>
<gene>
    <name evidence="7" type="ORF">BCR37DRAFT_344288</name>
</gene>
<comment type="catalytic activity">
    <reaction evidence="6">
        <text>urea + 2 H2O + H(+) = hydrogencarbonate + 2 NH4(+)</text>
        <dbReference type="Rhea" id="RHEA:20557"/>
        <dbReference type="ChEBI" id="CHEBI:15377"/>
        <dbReference type="ChEBI" id="CHEBI:15378"/>
        <dbReference type="ChEBI" id="CHEBI:16199"/>
        <dbReference type="ChEBI" id="CHEBI:17544"/>
        <dbReference type="ChEBI" id="CHEBI:28938"/>
        <dbReference type="EC" id="3.5.1.5"/>
    </reaction>
</comment>
<dbReference type="NCBIfam" id="TIGR00193">
    <property type="entry name" value="urease_gam"/>
    <property type="match status" value="1"/>
</dbReference>
<accession>A0A1Y2FNT1</accession>
<dbReference type="AlphaFoldDB" id="A0A1Y2FNT1"/>
<dbReference type="InterPro" id="IPR036461">
    <property type="entry name" value="Urease_betasu_sf"/>
</dbReference>
<evidence type="ECO:0000313" key="8">
    <source>
        <dbReference type="Proteomes" id="UP000193685"/>
    </source>
</evidence>
<dbReference type="NCBIfam" id="TIGR00192">
    <property type="entry name" value="urease_beta"/>
    <property type="match status" value="1"/>
</dbReference>
<dbReference type="CDD" id="cd00407">
    <property type="entry name" value="Urease_beta"/>
    <property type="match status" value="1"/>
</dbReference>
<dbReference type="GO" id="GO:0035550">
    <property type="term" value="C:urease complex"/>
    <property type="evidence" value="ECO:0007669"/>
    <property type="project" value="InterPro"/>
</dbReference>
<dbReference type="Gene3D" id="3.30.280.10">
    <property type="entry name" value="Urease, gamma-like subunit"/>
    <property type="match status" value="1"/>
</dbReference>
<dbReference type="OrthoDB" id="1708534at2759"/>
<dbReference type="SUPFAM" id="SSF51278">
    <property type="entry name" value="Urease, beta-subunit"/>
    <property type="match status" value="1"/>
</dbReference>
<keyword evidence="4" id="KW-0378">Hydrolase</keyword>
<comment type="caution">
    <text evidence="7">The sequence shown here is derived from an EMBL/GenBank/DDBJ whole genome shotgun (WGS) entry which is preliminary data.</text>
</comment>
<protein>
    <recommendedName>
        <fullName evidence="3">Urease</fullName>
        <ecNumber evidence="2">3.5.1.5</ecNumber>
    </recommendedName>
    <alternativeName>
        <fullName evidence="5">Urea amidohydrolase</fullName>
    </alternativeName>
</protein>
<dbReference type="SUPFAM" id="SSF54111">
    <property type="entry name" value="Urease, gamma-subunit"/>
    <property type="match status" value="1"/>
</dbReference>
<evidence type="ECO:0000256" key="2">
    <source>
        <dbReference type="ARBA" id="ARBA00012934"/>
    </source>
</evidence>
<dbReference type="RefSeq" id="XP_040727144.1">
    <property type="nucleotide sequence ID" value="XM_040867556.1"/>
</dbReference>
<dbReference type="OMA" id="LISMEIM"/>
<evidence type="ECO:0000256" key="1">
    <source>
        <dbReference type="ARBA" id="ARBA00004897"/>
    </source>
</evidence>
<reference evidence="7 8" key="1">
    <citation type="submission" date="2016-07" db="EMBL/GenBank/DDBJ databases">
        <title>Pervasive Adenine N6-methylation of Active Genes in Fungi.</title>
        <authorList>
            <consortium name="DOE Joint Genome Institute"/>
            <person name="Mondo S.J."/>
            <person name="Dannebaum R.O."/>
            <person name="Kuo R.C."/>
            <person name="Labutti K."/>
            <person name="Haridas S."/>
            <person name="Kuo A."/>
            <person name="Salamov A."/>
            <person name="Ahrendt S.R."/>
            <person name="Lipzen A."/>
            <person name="Sullivan W."/>
            <person name="Andreopoulos W.B."/>
            <person name="Clum A."/>
            <person name="Lindquist E."/>
            <person name="Daum C."/>
            <person name="Ramamoorthy G.K."/>
            <person name="Gryganskyi A."/>
            <person name="Culley D."/>
            <person name="Magnuson J.K."/>
            <person name="James T.Y."/>
            <person name="O'Malley M.A."/>
            <person name="Stajich J.E."/>
            <person name="Spatafora J.W."/>
            <person name="Visel A."/>
            <person name="Grigoriev I.V."/>
        </authorList>
    </citation>
    <scope>NUCLEOTIDE SEQUENCE [LARGE SCALE GENOMIC DNA]</scope>
    <source>
        <strain evidence="7 8">12-1054</strain>
    </source>
</reference>
<dbReference type="Proteomes" id="UP000193685">
    <property type="component" value="Unassembled WGS sequence"/>
</dbReference>
<dbReference type="NCBIfam" id="NF009671">
    <property type="entry name" value="PRK13192.1"/>
    <property type="match status" value="1"/>
</dbReference>
<dbReference type="Gene3D" id="2.10.150.10">
    <property type="entry name" value="Urease, beta subunit"/>
    <property type="match status" value="1"/>
</dbReference>
<evidence type="ECO:0000256" key="5">
    <source>
        <dbReference type="ARBA" id="ARBA00030395"/>
    </source>
</evidence>
<dbReference type="UniPathway" id="UPA00258">
    <property type="reaction ID" value="UER00370"/>
</dbReference>
<organism evidence="7 8">
    <name type="scientific">Protomyces lactucae-debilis</name>
    <dbReference type="NCBI Taxonomy" id="2754530"/>
    <lineage>
        <taxon>Eukaryota</taxon>
        <taxon>Fungi</taxon>
        <taxon>Dikarya</taxon>
        <taxon>Ascomycota</taxon>
        <taxon>Taphrinomycotina</taxon>
        <taxon>Taphrinomycetes</taxon>
        <taxon>Taphrinales</taxon>
        <taxon>Protomycetaceae</taxon>
        <taxon>Protomyces</taxon>
    </lineage>
</organism>